<protein>
    <submittedName>
        <fullName evidence="2">Uncharacterized protein</fullName>
    </submittedName>
</protein>
<keyword evidence="1" id="KW-0472">Membrane</keyword>
<evidence type="ECO:0000313" key="2">
    <source>
        <dbReference type="EMBL" id="CAA9307955.1"/>
    </source>
</evidence>
<name>A0A6J4KNK4_9CHLR</name>
<proteinExistence type="predicted"/>
<organism evidence="2">
    <name type="scientific">uncultured Chloroflexia bacterium</name>
    <dbReference type="NCBI Taxonomy" id="1672391"/>
    <lineage>
        <taxon>Bacteria</taxon>
        <taxon>Bacillati</taxon>
        <taxon>Chloroflexota</taxon>
        <taxon>Chloroflexia</taxon>
        <taxon>environmental samples</taxon>
    </lineage>
</organism>
<keyword evidence="1" id="KW-1133">Transmembrane helix</keyword>
<keyword evidence="1" id="KW-0812">Transmembrane</keyword>
<gene>
    <name evidence="2" type="ORF">AVDCRST_MAG93-5034</name>
</gene>
<accession>A0A6J4KNK4</accession>
<dbReference type="EMBL" id="CADCTR010001696">
    <property type="protein sequence ID" value="CAA9307955.1"/>
    <property type="molecule type" value="Genomic_DNA"/>
</dbReference>
<dbReference type="AlphaFoldDB" id="A0A6J4KNK4"/>
<feature type="transmembrane region" description="Helical" evidence="1">
    <location>
        <begin position="108"/>
        <end position="128"/>
    </location>
</feature>
<feature type="transmembrane region" description="Helical" evidence="1">
    <location>
        <begin position="148"/>
        <end position="165"/>
    </location>
</feature>
<feature type="non-terminal residue" evidence="2">
    <location>
        <position position="1"/>
    </location>
</feature>
<reference evidence="2" key="1">
    <citation type="submission" date="2020-02" db="EMBL/GenBank/DDBJ databases">
        <authorList>
            <person name="Meier V. D."/>
        </authorList>
    </citation>
    <scope>NUCLEOTIDE SEQUENCE</scope>
    <source>
        <strain evidence="2">AVDCRST_MAG93</strain>
    </source>
</reference>
<sequence length="192" mass="20908">ATTALRRMTFPGSLSGRLQGHHRRVPARSSCVEHPGHVAQVLHVRVLGQRVTWLTTGVLRTWKHSRSEKMAIMRSRKGPPPASAGVAVGLSSIVEGFGQAYNRQPAKAVAFGVTGLALSTASGLNTWIVRNVLGMKETRIGPDRVQPLLLALWAATFALNLIDAWRSGQQSASARTRDPKTPVRTALRLLRR</sequence>
<evidence type="ECO:0000256" key="1">
    <source>
        <dbReference type="SAM" id="Phobius"/>
    </source>
</evidence>